<evidence type="ECO:0000256" key="2">
    <source>
        <dbReference type="ARBA" id="ARBA00022840"/>
    </source>
</evidence>
<evidence type="ECO:0000256" key="3">
    <source>
        <dbReference type="PROSITE-ProRule" id="PRU10141"/>
    </source>
</evidence>
<evidence type="ECO:0000313" key="5">
    <source>
        <dbReference type="EMBL" id="KAE8333184.1"/>
    </source>
</evidence>
<dbReference type="PROSITE" id="PS50011">
    <property type="entry name" value="PROTEIN_KINASE_DOM"/>
    <property type="match status" value="1"/>
</dbReference>
<dbReference type="PROSITE" id="PS00107">
    <property type="entry name" value="PROTEIN_KINASE_ATP"/>
    <property type="match status" value="1"/>
</dbReference>
<keyword evidence="5" id="KW-0808">Transferase</keyword>
<dbReference type="InterPro" id="IPR017441">
    <property type="entry name" value="Protein_kinase_ATP_BS"/>
</dbReference>
<evidence type="ECO:0000313" key="6">
    <source>
        <dbReference type="Proteomes" id="UP000325945"/>
    </source>
</evidence>
<dbReference type="InterPro" id="IPR000719">
    <property type="entry name" value="Prot_kinase_dom"/>
</dbReference>
<dbReference type="SUPFAM" id="SSF56112">
    <property type="entry name" value="Protein kinase-like (PK-like)"/>
    <property type="match status" value="1"/>
</dbReference>
<dbReference type="InterPro" id="IPR008271">
    <property type="entry name" value="Ser/Thr_kinase_AS"/>
</dbReference>
<name>A0A5N6XIW3_9EURO</name>
<dbReference type="Gene3D" id="1.10.510.10">
    <property type="entry name" value="Transferase(Phosphotransferase) domain 1"/>
    <property type="match status" value="1"/>
</dbReference>
<gene>
    <name evidence="5" type="ORF">BDV39DRAFT_166481</name>
</gene>
<keyword evidence="5" id="KW-0418">Kinase</keyword>
<evidence type="ECO:0000259" key="4">
    <source>
        <dbReference type="PROSITE" id="PS50011"/>
    </source>
</evidence>
<dbReference type="EMBL" id="ML741763">
    <property type="protein sequence ID" value="KAE8333184.1"/>
    <property type="molecule type" value="Genomic_DNA"/>
</dbReference>
<feature type="binding site" evidence="3">
    <location>
        <position position="121"/>
    </location>
    <ligand>
        <name>ATP</name>
        <dbReference type="ChEBI" id="CHEBI:30616"/>
    </ligand>
</feature>
<dbReference type="Proteomes" id="UP000325945">
    <property type="component" value="Unassembled WGS sequence"/>
</dbReference>
<dbReference type="AlphaFoldDB" id="A0A5N6XIW3"/>
<proteinExistence type="predicted"/>
<reference evidence="6" key="1">
    <citation type="submission" date="2019-04" db="EMBL/GenBank/DDBJ databases">
        <title>Friends and foes A comparative genomics studyof 23 Aspergillus species from section Flavi.</title>
        <authorList>
            <consortium name="DOE Joint Genome Institute"/>
            <person name="Kjaerbolling I."/>
            <person name="Vesth T."/>
            <person name="Frisvad J.C."/>
            <person name="Nybo J.L."/>
            <person name="Theobald S."/>
            <person name="Kildgaard S."/>
            <person name="Isbrandt T."/>
            <person name="Kuo A."/>
            <person name="Sato A."/>
            <person name="Lyhne E.K."/>
            <person name="Kogle M.E."/>
            <person name="Wiebenga A."/>
            <person name="Kun R.S."/>
            <person name="Lubbers R.J."/>
            <person name="Makela M.R."/>
            <person name="Barry K."/>
            <person name="Chovatia M."/>
            <person name="Clum A."/>
            <person name="Daum C."/>
            <person name="Haridas S."/>
            <person name="He G."/>
            <person name="LaButti K."/>
            <person name="Lipzen A."/>
            <person name="Mondo S."/>
            <person name="Riley R."/>
            <person name="Salamov A."/>
            <person name="Simmons B.A."/>
            <person name="Magnuson J.K."/>
            <person name="Henrissat B."/>
            <person name="Mortensen U.H."/>
            <person name="Larsen T.O."/>
            <person name="Devries R.P."/>
            <person name="Grigoriev I.V."/>
            <person name="Machida M."/>
            <person name="Baker S.E."/>
            <person name="Andersen M.R."/>
        </authorList>
    </citation>
    <scope>NUCLEOTIDE SEQUENCE [LARGE SCALE GENOMIC DNA]</scope>
    <source>
        <strain evidence="6">CBS 130017</strain>
    </source>
</reference>
<dbReference type="Pfam" id="PF00069">
    <property type="entry name" value="Pkinase"/>
    <property type="match status" value="1"/>
</dbReference>
<organism evidence="5 6">
    <name type="scientific">Aspergillus sergii</name>
    <dbReference type="NCBI Taxonomy" id="1034303"/>
    <lineage>
        <taxon>Eukaryota</taxon>
        <taxon>Fungi</taxon>
        <taxon>Dikarya</taxon>
        <taxon>Ascomycota</taxon>
        <taxon>Pezizomycotina</taxon>
        <taxon>Eurotiomycetes</taxon>
        <taxon>Eurotiomycetidae</taxon>
        <taxon>Eurotiales</taxon>
        <taxon>Aspergillaceae</taxon>
        <taxon>Aspergillus</taxon>
        <taxon>Aspergillus subgen. Circumdati</taxon>
    </lineage>
</organism>
<accession>A0A5N6XIW3</accession>
<feature type="domain" description="Protein kinase" evidence="4">
    <location>
        <begin position="91"/>
        <end position="396"/>
    </location>
</feature>
<evidence type="ECO:0000256" key="1">
    <source>
        <dbReference type="ARBA" id="ARBA00022741"/>
    </source>
</evidence>
<dbReference type="PANTHER" id="PTHR24347">
    <property type="entry name" value="SERINE/THREONINE-PROTEIN KINASE"/>
    <property type="match status" value="1"/>
</dbReference>
<dbReference type="PROSITE" id="PS00108">
    <property type="entry name" value="PROTEIN_KINASE_ST"/>
    <property type="match status" value="1"/>
</dbReference>
<dbReference type="SMART" id="SM00220">
    <property type="entry name" value="S_TKc"/>
    <property type="match status" value="1"/>
</dbReference>
<dbReference type="GO" id="GO:0004672">
    <property type="term" value="F:protein kinase activity"/>
    <property type="evidence" value="ECO:0007669"/>
    <property type="project" value="InterPro"/>
</dbReference>
<dbReference type="GO" id="GO:0005524">
    <property type="term" value="F:ATP binding"/>
    <property type="evidence" value="ECO:0007669"/>
    <property type="project" value="UniProtKB-UniRule"/>
</dbReference>
<dbReference type="InterPro" id="IPR011009">
    <property type="entry name" value="Kinase-like_dom_sf"/>
</dbReference>
<keyword evidence="6" id="KW-1185">Reference proteome</keyword>
<keyword evidence="2 3" id="KW-0067">ATP-binding</keyword>
<protein>
    <submittedName>
        <fullName evidence="5">Kinase-like domain-containing protein</fullName>
    </submittedName>
</protein>
<sequence length="590" mass="65657">MKKSQGPRYRKANSSPASILTCPRDIDIVDGPLLGCQTASSNNDFLVAANGKRIHDDSKDKIGDHMTCQDQDWKERSSGPKMPKYPGLERWILVEKIGDGVSSNVYRAIDSCGEVGDVAIKVIHKSFRGTGQVNRAQGPATGVAPDGLNSGQVLEEVRIMRELNHPNIVKLVDFIDSPRFYFIILELCPGGELFHQIVRLTYFSEELSRHVIHQVAKAVEFLHEHAGIAHRDIKPENLLFYPINSIPNVHLSHGRLDDEDKVDEGKFIHGVGGGGIGKVKLADFGLSKVMGSTGTTTPCGTVGYAAPEIVKDERYSKSVDMWSIGCILYTLLCGFRPFDEDSISSLTQKVASGEYTFLAPWWDDISELAQDLISHLLTVDPKKRYTIKEFLEHPWITQKTIGFAPETKTVAILPSAKKSSRAIMHGTRVSDSFLCSKAVDAKDCPRYHPYCMPTTHFGVPAAKATQIKPQISATACYDSSMDTIDCFGKQGKTRMASAPSPRSYQTLGSIGDRLNQPWKANLYTKAPKMDRSTKICDPPRDPKWHEETLSPWLKIDNIEHYPNTTFHLNLGRATMLERRSKRAQNNVEES</sequence>
<keyword evidence="1 3" id="KW-0547">Nucleotide-binding</keyword>